<comment type="caution">
    <text evidence="8">The sequence shown here is derived from an EMBL/GenBank/DDBJ whole genome shotgun (WGS) entry which is preliminary data.</text>
</comment>
<keyword evidence="9" id="KW-1185">Reference proteome</keyword>
<dbReference type="PROSITE" id="PS51645">
    <property type="entry name" value="PHR_CRY_ALPHA_BETA"/>
    <property type="match status" value="1"/>
</dbReference>
<dbReference type="InterPro" id="IPR005101">
    <property type="entry name" value="Cryptochr/Photolyase_FAD-bd"/>
</dbReference>
<dbReference type="Gene3D" id="1.10.579.10">
    <property type="entry name" value="DNA Cyclobutane Dipyrimidine Photolyase, subunit A, domain 3"/>
    <property type="match status" value="1"/>
</dbReference>
<evidence type="ECO:0000313" key="9">
    <source>
        <dbReference type="Proteomes" id="UP001314263"/>
    </source>
</evidence>
<dbReference type="InterPro" id="IPR036155">
    <property type="entry name" value="Crypto/Photolyase_N_sf"/>
</dbReference>
<feature type="domain" description="Photolyase/cryptochrome alpha/beta" evidence="7">
    <location>
        <begin position="25"/>
        <end position="173"/>
    </location>
</feature>
<sequence length="673" mass="72530">MRVSLGHCSLPRRTPKGVEGAQPRNSVIVWLRHDLRLQDHAAFAQACVAAPHYLVPAFFLDPKLLLARTDVAELADIPTIGPYRLRFYLEALQDLSSSLTARGSSLYFSLCSPAEGIAHLTQHLSPEASQLQLYHYVYSGQARASEEIAVAAAFREAAGDTPCSINSSWGHTMYHPQDALQALRQQKKSSRQKADSQTADLDPNLFSDAAQSLRDASLFESIPGVMTDFRKAMEAGGHVEQPRPAPSSLPAFPRSLHSNMPAPEEAVGLYRLAGAEGALQGLRRLVSSGGDSEWPAGDGRRDARSAMPFAGGEAAGHRRLQEILYGSQGIADGAPAPNGRSSTATPPSSPAAADSSQGAQAESEQEDPSANPLRLDSTLGGAHQQGAVAGPAADPPGGAAGGQINGSDPESPGQQHSGRAMIHGFKDTRMLAGGVDNSAKLSAYLAAGCLSPRQVYWAAKDAAKQQGADTGHSWLIMHLIIRDFFLYTALKEGARVERPQGLREEEPQWAHSPEAFQRWAGGATGLPFVDACMRELATTGYMSNRGRQNVSSFLCKAMRQKWWVGAAVFEALLVDHDWAVNTVNWAYFGGVGNDPRDRVFRTVSQGMTYDPDAALIKAWLPELRKLPTDYAHKPWEADNSVAAQSDFDLNKKYVAPLLDVSTQIAVDYGMKRS</sequence>
<dbReference type="Proteomes" id="UP001314263">
    <property type="component" value="Unassembled WGS sequence"/>
</dbReference>
<dbReference type="Gene3D" id="3.40.50.620">
    <property type="entry name" value="HUPs"/>
    <property type="match status" value="1"/>
</dbReference>
<evidence type="ECO:0000256" key="3">
    <source>
        <dbReference type="ARBA" id="ARBA00022827"/>
    </source>
</evidence>
<dbReference type="SUPFAM" id="SSF48173">
    <property type="entry name" value="Cryptochrome/photolyase FAD-binding domain"/>
    <property type="match status" value="1"/>
</dbReference>
<evidence type="ECO:0000256" key="4">
    <source>
        <dbReference type="PIRSR" id="PIRSR602081-1"/>
    </source>
</evidence>
<feature type="site" description="Electron transfer via tryptophanyl radical" evidence="5">
    <location>
        <position position="562"/>
    </location>
</feature>
<feature type="site" description="Electron transfer via tryptophanyl radical" evidence="5">
    <location>
        <position position="509"/>
    </location>
</feature>
<dbReference type="GO" id="GO:0003904">
    <property type="term" value="F:deoxyribodipyrimidine photo-lyase activity"/>
    <property type="evidence" value="ECO:0007669"/>
    <property type="project" value="TreeGrafter"/>
</dbReference>
<gene>
    <name evidence="8" type="ORF">CVIRNUC_003999</name>
</gene>
<dbReference type="AlphaFoldDB" id="A0AAV1I069"/>
<feature type="binding site" evidence="4">
    <location>
        <begin position="575"/>
        <end position="577"/>
    </location>
    <ligand>
        <name>FAD</name>
        <dbReference type="ChEBI" id="CHEBI:57692"/>
    </ligand>
</feature>
<dbReference type="GO" id="GO:0003677">
    <property type="term" value="F:DNA binding"/>
    <property type="evidence" value="ECO:0007669"/>
    <property type="project" value="TreeGrafter"/>
</dbReference>
<proteinExistence type="inferred from homology"/>
<feature type="region of interest" description="Disordered" evidence="6">
    <location>
        <begin position="329"/>
        <end position="418"/>
    </location>
</feature>
<dbReference type="InterPro" id="IPR002081">
    <property type="entry name" value="Cryptochrome/DNA_photolyase_1"/>
</dbReference>
<name>A0AAV1I069_9CHLO</name>
<dbReference type="SUPFAM" id="SSF52425">
    <property type="entry name" value="Cryptochrome/photolyase, N-terminal domain"/>
    <property type="match status" value="1"/>
</dbReference>
<dbReference type="Pfam" id="PF00875">
    <property type="entry name" value="DNA_photolyase"/>
    <property type="match status" value="1"/>
</dbReference>
<organism evidence="8 9">
    <name type="scientific">Coccomyxa viridis</name>
    <dbReference type="NCBI Taxonomy" id="1274662"/>
    <lineage>
        <taxon>Eukaryota</taxon>
        <taxon>Viridiplantae</taxon>
        <taxon>Chlorophyta</taxon>
        <taxon>core chlorophytes</taxon>
        <taxon>Trebouxiophyceae</taxon>
        <taxon>Trebouxiophyceae incertae sedis</taxon>
        <taxon>Coccomyxaceae</taxon>
        <taxon>Coccomyxa</taxon>
    </lineage>
</organism>
<feature type="site" description="Electron transfer via tryptophanyl radical" evidence="5">
    <location>
        <position position="585"/>
    </location>
</feature>
<keyword evidence="2 4" id="KW-0285">Flavoprotein</keyword>
<evidence type="ECO:0000313" key="8">
    <source>
        <dbReference type="EMBL" id="CAK0772781.1"/>
    </source>
</evidence>
<feature type="compositionally biased region" description="Low complexity" evidence="6">
    <location>
        <begin position="341"/>
        <end position="362"/>
    </location>
</feature>
<dbReference type="GO" id="GO:0000719">
    <property type="term" value="P:photoreactive repair"/>
    <property type="evidence" value="ECO:0007669"/>
    <property type="project" value="TreeGrafter"/>
</dbReference>
<evidence type="ECO:0000259" key="7">
    <source>
        <dbReference type="PROSITE" id="PS51645"/>
    </source>
</evidence>
<dbReference type="InterPro" id="IPR006050">
    <property type="entry name" value="DNA_photolyase_N"/>
</dbReference>
<comment type="similarity">
    <text evidence="1">Belongs to the DNA photolyase class-1 family.</text>
</comment>
<dbReference type="PANTHER" id="PTHR11455">
    <property type="entry name" value="CRYPTOCHROME"/>
    <property type="match status" value="1"/>
</dbReference>
<keyword evidence="3 4" id="KW-0274">FAD</keyword>
<dbReference type="Gene3D" id="1.25.40.80">
    <property type="match status" value="1"/>
</dbReference>
<dbReference type="PANTHER" id="PTHR11455:SF22">
    <property type="entry name" value="CRYPTOCHROME DASH"/>
    <property type="match status" value="1"/>
</dbReference>
<dbReference type="InterPro" id="IPR014729">
    <property type="entry name" value="Rossmann-like_a/b/a_fold"/>
</dbReference>
<dbReference type="GO" id="GO:0071949">
    <property type="term" value="F:FAD binding"/>
    <property type="evidence" value="ECO:0007669"/>
    <property type="project" value="TreeGrafter"/>
</dbReference>
<feature type="binding site" evidence="4">
    <location>
        <begin position="438"/>
        <end position="442"/>
    </location>
    <ligand>
        <name>FAD</name>
        <dbReference type="ChEBI" id="CHEBI:57692"/>
    </ligand>
</feature>
<feature type="region of interest" description="Disordered" evidence="6">
    <location>
        <begin position="184"/>
        <end position="203"/>
    </location>
</feature>
<feature type="compositionally biased region" description="Low complexity" evidence="6">
    <location>
        <begin position="386"/>
        <end position="397"/>
    </location>
</feature>
<evidence type="ECO:0000256" key="6">
    <source>
        <dbReference type="SAM" id="MobiDB-lite"/>
    </source>
</evidence>
<protein>
    <recommendedName>
        <fullName evidence="7">Photolyase/cryptochrome alpha/beta domain-containing protein</fullName>
    </recommendedName>
</protein>
<comment type="cofactor">
    <cofactor evidence="4">
        <name>FAD</name>
        <dbReference type="ChEBI" id="CHEBI:57692"/>
    </cofactor>
    <text evidence="4">Binds 1 FAD per subunit.</text>
</comment>
<dbReference type="EMBL" id="CAUYUE010000005">
    <property type="protein sequence ID" value="CAK0772781.1"/>
    <property type="molecule type" value="Genomic_DNA"/>
</dbReference>
<feature type="region of interest" description="Disordered" evidence="6">
    <location>
        <begin position="287"/>
        <end position="306"/>
    </location>
</feature>
<dbReference type="InterPro" id="IPR036134">
    <property type="entry name" value="Crypto/Photolyase_FAD-like_sf"/>
</dbReference>
<dbReference type="PRINTS" id="PR00147">
    <property type="entry name" value="DNAPHOTLYASE"/>
</dbReference>
<evidence type="ECO:0000256" key="2">
    <source>
        <dbReference type="ARBA" id="ARBA00022630"/>
    </source>
</evidence>
<reference evidence="8 9" key="1">
    <citation type="submission" date="2023-10" db="EMBL/GenBank/DDBJ databases">
        <authorList>
            <person name="Maclean D."/>
            <person name="Macfadyen A."/>
        </authorList>
    </citation>
    <scope>NUCLEOTIDE SEQUENCE [LARGE SCALE GENOMIC DNA]</scope>
</reference>
<evidence type="ECO:0000256" key="5">
    <source>
        <dbReference type="PIRSR" id="PIRSR602081-2"/>
    </source>
</evidence>
<accession>A0AAV1I069</accession>
<dbReference type="Pfam" id="PF03441">
    <property type="entry name" value="FAD_binding_7"/>
    <property type="match status" value="1"/>
</dbReference>
<evidence type="ECO:0000256" key="1">
    <source>
        <dbReference type="ARBA" id="ARBA00005862"/>
    </source>
</evidence>
<feature type="compositionally biased region" description="Polar residues" evidence="6">
    <location>
        <begin position="405"/>
        <end position="417"/>
    </location>
</feature>